<evidence type="ECO:0000313" key="1">
    <source>
        <dbReference type="EMBL" id="EWS75853.1"/>
    </source>
</evidence>
<dbReference type="KEGG" id="tet:TTHERM_001018289"/>
<reference evidence="2" key="1">
    <citation type="journal article" date="2006" name="PLoS Biol.">
        <title>Macronuclear genome sequence of the ciliate Tetrahymena thermophila, a model eukaryote.</title>
        <authorList>
            <person name="Eisen J.A."/>
            <person name="Coyne R.S."/>
            <person name="Wu M."/>
            <person name="Wu D."/>
            <person name="Thiagarajan M."/>
            <person name="Wortman J.R."/>
            <person name="Badger J.H."/>
            <person name="Ren Q."/>
            <person name="Amedeo P."/>
            <person name="Jones K.M."/>
            <person name="Tallon L.J."/>
            <person name="Delcher A.L."/>
            <person name="Salzberg S.L."/>
            <person name="Silva J.C."/>
            <person name="Haas B.J."/>
            <person name="Majoros W.H."/>
            <person name="Farzad M."/>
            <person name="Carlton J.M."/>
            <person name="Smith R.K. Jr."/>
            <person name="Garg J."/>
            <person name="Pearlman R.E."/>
            <person name="Karrer K.M."/>
            <person name="Sun L."/>
            <person name="Manning G."/>
            <person name="Elde N.C."/>
            <person name="Turkewitz A.P."/>
            <person name="Asai D.J."/>
            <person name="Wilkes D.E."/>
            <person name="Wang Y."/>
            <person name="Cai H."/>
            <person name="Collins K."/>
            <person name="Stewart B.A."/>
            <person name="Lee S.R."/>
            <person name="Wilamowska K."/>
            <person name="Weinberg Z."/>
            <person name="Ruzzo W.L."/>
            <person name="Wloga D."/>
            <person name="Gaertig J."/>
            <person name="Frankel J."/>
            <person name="Tsao C.-C."/>
            <person name="Gorovsky M.A."/>
            <person name="Keeling P.J."/>
            <person name="Waller R.F."/>
            <person name="Patron N.J."/>
            <person name="Cherry J.M."/>
            <person name="Stover N.A."/>
            <person name="Krieger C.J."/>
            <person name="del Toro C."/>
            <person name="Ryder H.F."/>
            <person name="Williamson S.C."/>
            <person name="Barbeau R.A."/>
            <person name="Hamilton E.P."/>
            <person name="Orias E."/>
        </authorList>
    </citation>
    <scope>NUCLEOTIDE SEQUENCE [LARGE SCALE GENOMIC DNA]</scope>
    <source>
        <strain evidence="2">SB210</strain>
    </source>
</reference>
<dbReference type="AlphaFoldDB" id="W7XG27"/>
<dbReference type="InParanoid" id="W7XG27"/>
<dbReference type="InterPro" id="IPR032675">
    <property type="entry name" value="LRR_dom_sf"/>
</dbReference>
<keyword evidence="1" id="KW-0418">Kinase</keyword>
<evidence type="ECO:0000313" key="2">
    <source>
        <dbReference type="Proteomes" id="UP000009168"/>
    </source>
</evidence>
<protein>
    <submittedName>
        <fullName evidence="1">Kinase domain protein</fullName>
    </submittedName>
</protein>
<name>W7XG27_TETTS</name>
<organism evidence="1 2">
    <name type="scientific">Tetrahymena thermophila (strain SB210)</name>
    <dbReference type="NCBI Taxonomy" id="312017"/>
    <lineage>
        <taxon>Eukaryota</taxon>
        <taxon>Sar</taxon>
        <taxon>Alveolata</taxon>
        <taxon>Ciliophora</taxon>
        <taxon>Intramacronucleata</taxon>
        <taxon>Oligohymenophorea</taxon>
        <taxon>Hymenostomatida</taxon>
        <taxon>Tetrahymenina</taxon>
        <taxon>Tetrahymenidae</taxon>
        <taxon>Tetrahymena</taxon>
    </lineage>
</organism>
<dbReference type="GeneID" id="24441425"/>
<dbReference type="Gene3D" id="3.80.10.10">
    <property type="entry name" value="Ribonuclease Inhibitor"/>
    <property type="match status" value="1"/>
</dbReference>
<dbReference type="RefSeq" id="XP_012651609.1">
    <property type="nucleotide sequence ID" value="XM_012796155.1"/>
</dbReference>
<keyword evidence="2" id="KW-1185">Reference proteome</keyword>
<dbReference type="GO" id="GO:0016301">
    <property type="term" value="F:kinase activity"/>
    <property type="evidence" value="ECO:0007669"/>
    <property type="project" value="UniProtKB-KW"/>
</dbReference>
<dbReference type="EMBL" id="GG662805">
    <property type="protein sequence ID" value="EWS75853.1"/>
    <property type="molecule type" value="Genomic_DNA"/>
</dbReference>
<dbReference type="Proteomes" id="UP000009168">
    <property type="component" value="Unassembled WGS sequence"/>
</dbReference>
<keyword evidence="1" id="KW-0808">Transferase</keyword>
<accession>W7XG27</accession>
<proteinExistence type="predicted"/>
<gene>
    <name evidence="1" type="ORF">TTHERM_001018289</name>
</gene>
<sequence length="217" mass="25142">MGMCSSKSKETKNNKYKYLKEFLRSNLQNQKSVTIDLSERYISEKDILDLNVALSQCQNLNILSLSLNGYGVVKQFIKLVQILENLQNLIRLELNLEYNQINDSQCQSLANSLQKSLNIQYLELALKNNKISDEGFSQIFCALEKLTNLKALILQLGWNKINLNDLSLFQIRFQNCSKLIIFNLDLRQNQINDRIQQQLASKISKQKRLVLKQVVLK</sequence>
<dbReference type="SUPFAM" id="SSF52047">
    <property type="entry name" value="RNI-like"/>
    <property type="match status" value="1"/>
</dbReference>